<evidence type="ECO:0000313" key="1">
    <source>
        <dbReference type="EMBL" id="BAE89148.1"/>
    </source>
</evidence>
<reference evidence="1" key="1">
    <citation type="journal article" date="2007" name="PLoS Biol.">
        <title>Rate of evolution in brain-expressed genes in humans and other primates.</title>
        <authorList>
            <person name="Wang H.-Y."/>
            <person name="Chien H.-C."/>
            <person name="Osada N."/>
            <person name="Hashimoto K."/>
            <person name="Sugano S."/>
            <person name="Gojobori T."/>
            <person name="Chou C.-K."/>
            <person name="Tsai S.-F."/>
            <person name="Wu C.-I."/>
            <person name="Shen C.-K.J."/>
        </authorList>
    </citation>
    <scope>NUCLEOTIDE SEQUENCE</scope>
</reference>
<dbReference type="EMBL" id="AB172086">
    <property type="protein sequence ID" value="BAE89148.1"/>
    <property type="molecule type" value="mRNA"/>
</dbReference>
<proteinExistence type="evidence at transcript level"/>
<sequence>MRILFLSSPGSPTGYTVSVQSSLCCDRFPPQWLSLWDSGYCNSQELLVIRTRQAAGRLH</sequence>
<accession>I7G539</accession>
<protein>
    <submittedName>
        <fullName evidence="1">Macaca fascicularis brain cDNA, clone: QflA-16591</fullName>
    </submittedName>
</protein>
<name>I7G539_MACFA</name>
<dbReference type="AlphaFoldDB" id="I7G539"/>
<organism evidence="1">
    <name type="scientific">Macaca fascicularis</name>
    <name type="common">Crab-eating macaque</name>
    <name type="synonym">Cynomolgus monkey</name>
    <dbReference type="NCBI Taxonomy" id="9541"/>
    <lineage>
        <taxon>Eukaryota</taxon>
        <taxon>Metazoa</taxon>
        <taxon>Chordata</taxon>
        <taxon>Craniata</taxon>
        <taxon>Vertebrata</taxon>
        <taxon>Euteleostomi</taxon>
        <taxon>Mammalia</taxon>
        <taxon>Eutheria</taxon>
        <taxon>Euarchontoglires</taxon>
        <taxon>Primates</taxon>
        <taxon>Haplorrhini</taxon>
        <taxon>Catarrhini</taxon>
        <taxon>Cercopithecidae</taxon>
        <taxon>Cercopithecinae</taxon>
        <taxon>Macaca</taxon>
    </lineage>
</organism>